<keyword evidence="2" id="KW-0732">Signal</keyword>
<evidence type="ECO:0000256" key="2">
    <source>
        <dbReference type="SAM" id="SignalP"/>
    </source>
</evidence>
<dbReference type="PROSITE" id="PS51318">
    <property type="entry name" value="TAT"/>
    <property type="match status" value="1"/>
</dbReference>
<dbReference type="EMBL" id="CP007128">
    <property type="protein sequence ID" value="AHG87715.1"/>
    <property type="molecule type" value="Genomic_DNA"/>
</dbReference>
<dbReference type="OrthoDB" id="1174147at2"/>
<feature type="signal peptide" evidence="2">
    <location>
        <begin position="1"/>
        <end position="32"/>
    </location>
</feature>
<evidence type="ECO:0000256" key="1">
    <source>
        <dbReference type="SAM" id="MobiDB-lite"/>
    </source>
</evidence>
<name>W0RBM9_9BACT</name>
<organism evidence="3 4">
    <name type="scientific">Gemmatirosa kalamazoonensis</name>
    <dbReference type="NCBI Taxonomy" id="861299"/>
    <lineage>
        <taxon>Bacteria</taxon>
        <taxon>Pseudomonadati</taxon>
        <taxon>Gemmatimonadota</taxon>
        <taxon>Gemmatimonadia</taxon>
        <taxon>Gemmatimonadales</taxon>
        <taxon>Gemmatimonadaceae</taxon>
        <taxon>Gemmatirosa</taxon>
    </lineage>
</organism>
<dbReference type="eggNOG" id="COG1416">
    <property type="taxonomic scope" value="Bacteria"/>
</dbReference>
<feature type="region of interest" description="Disordered" evidence="1">
    <location>
        <begin position="120"/>
        <end position="149"/>
    </location>
</feature>
<keyword evidence="4" id="KW-1185">Reference proteome</keyword>
<proteinExistence type="predicted"/>
<gene>
    <name evidence="3" type="ORF">J421_0178</name>
</gene>
<accession>W0RBM9</accession>
<evidence type="ECO:0000313" key="3">
    <source>
        <dbReference type="EMBL" id="AHG87715.1"/>
    </source>
</evidence>
<evidence type="ECO:0000313" key="4">
    <source>
        <dbReference type="Proteomes" id="UP000019151"/>
    </source>
</evidence>
<protein>
    <recommendedName>
        <fullName evidence="5">Tat (Twin-arginine translocation) pathway signal sequence</fullName>
    </recommendedName>
</protein>
<dbReference type="STRING" id="861299.J421_0178"/>
<dbReference type="KEGG" id="gba:J421_0178"/>
<dbReference type="AlphaFoldDB" id="W0RBM9"/>
<feature type="chain" id="PRO_5004793852" description="Tat (Twin-arginine translocation) pathway signal sequence" evidence="2">
    <location>
        <begin position="33"/>
        <end position="225"/>
    </location>
</feature>
<dbReference type="InParanoid" id="W0RBM9"/>
<dbReference type="Proteomes" id="UP000019151">
    <property type="component" value="Chromosome"/>
</dbReference>
<dbReference type="InterPro" id="IPR006311">
    <property type="entry name" value="TAT_signal"/>
</dbReference>
<dbReference type="RefSeq" id="WP_025409271.1">
    <property type="nucleotide sequence ID" value="NZ_CP007128.1"/>
</dbReference>
<sequence length="225" mass="23383">MPHARSRRDFLASLAATAAAVPLAGLAAPAGAAAPAPFDDAWTARVAAAKHKAVFDGPDPTDGLALTQSWIYRRGYEAMGAAPRDVVPVVVLRHAAAVVAADDALWAKYPIGALRKIDDPDTRKPAERNPWARTPVGKPTGVEDMLGPGTDPTVEGVIRSGGIVLVCNLALANSSRAIAKQRGLKADDVLAELRAGLIPGVILQPSGVYATARAQEVGAVFMRST</sequence>
<reference evidence="3 4" key="1">
    <citation type="journal article" date="2014" name="Genome Announc.">
        <title>Genome Sequence and Methylome of Soil Bacterium Gemmatirosa kalamazoonensis KBS708T, a Member of the Rarely Cultivated Gemmatimonadetes Phylum.</title>
        <authorList>
            <person name="Debruyn J.M."/>
            <person name="Radosevich M."/>
            <person name="Wommack K.E."/>
            <person name="Polson S.W."/>
            <person name="Hauser L.J."/>
            <person name="Fawaz M.N."/>
            <person name="Korlach J."/>
            <person name="Tsai Y.C."/>
        </authorList>
    </citation>
    <scope>NUCLEOTIDE SEQUENCE [LARGE SCALE GENOMIC DNA]</scope>
    <source>
        <strain evidence="3 4">KBS708</strain>
    </source>
</reference>
<evidence type="ECO:0008006" key="5">
    <source>
        <dbReference type="Google" id="ProtNLM"/>
    </source>
</evidence>
<dbReference type="HOGENOM" id="CLU_104592_0_0_0"/>